<dbReference type="PANTHER" id="PTHR35175:SF2">
    <property type="entry name" value="DUF1289 DOMAIN-CONTAINING PROTEIN"/>
    <property type="match status" value="1"/>
</dbReference>
<dbReference type="PANTHER" id="PTHR35175">
    <property type="entry name" value="DUF1289 DOMAIN-CONTAINING PROTEIN"/>
    <property type="match status" value="1"/>
</dbReference>
<evidence type="ECO:0000313" key="1">
    <source>
        <dbReference type="EMBL" id="NSL55996.1"/>
    </source>
</evidence>
<evidence type="ECO:0000313" key="2">
    <source>
        <dbReference type="Proteomes" id="UP000778523"/>
    </source>
</evidence>
<name>A0ABX2IGR5_9RHOO</name>
<dbReference type="Pfam" id="PF06945">
    <property type="entry name" value="DUF1289"/>
    <property type="match status" value="1"/>
</dbReference>
<protein>
    <submittedName>
        <fullName evidence="1">DUF1289 domain-containing protein</fullName>
    </submittedName>
</protein>
<reference evidence="1 2" key="1">
    <citation type="submission" date="2020-06" db="EMBL/GenBank/DDBJ databases">
        <title>Draft genome of Uliginosibacterium sp. IMCC34675.</title>
        <authorList>
            <person name="Song J."/>
        </authorList>
    </citation>
    <scope>NUCLEOTIDE SEQUENCE [LARGE SCALE GENOMIC DNA]</scope>
    <source>
        <strain evidence="1 2">IMCC34675</strain>
    </source>
</reference>
<dbReference type="EMBL" id="JABCSC020000003">
    <property type="protein sequence ID" value="NSL55996.1"/>
    <property type="molecule type" value="Genomic_DNA"/>
</dbReference>
<dbReference type="InterPro" id="IPR010710">
    <property type="entry name" value="DUF1289"/>
</dbReference>
<proteinExistence type="predicted"/>
<gene>
    <name evidence="1" type="ORF">HJ583_013225</name>
</gene>
<organism evidence="1 2">
    <name type="scientific">Uliginosibacterium aquaticum</name>
    <dbReference type="NCBI Taxonomy" id="2731212"/>
    <lineage>
        <taxon>Bacteria</taxon>
        <taxon>Pseudomonadati</taxon>
        <taxon>Pseudomonadota</taxon>
        <taxon>Betaproteobacteria</taxon>
        <taxon>Rhodocyclales</taxon>
        <taxon>Zoogloeaceae</taxon>
        <taxon>Uliginosibacterium</taxon>
    </lineage>
</organism>
<dbReference type="Proteomes" id="UP000778523">
    <property type="component" value="Unassembled WGS sequence"/>
</dbReference>
<comment type="caution">
    <text evidence="1">The sequence shown here is derived from an EMBL/GenBank/DDBJ whole genome shotgun (WGS) entry which is preliminary data.</text>
</comment>
<keyword evidence="2" id="KW-1185">Reference proteome</keyword>
<accession>A0ABX2IGR5</accession>
<sequence>MAAELPASPCVRECCLDGRTDTCVGCFRTLDEITGWHAADAAEREQILARCAERRVAYQTIHQALRR</sequence>
<dbReference type="RefSeq" id="WP_101940806.1">
    <property type="nucleotide sequence ID" value="NZ_JABCSC020000003.1"/>
</dbReference>